<evidence type="ECO:0000313" key="3">
    <source>
        <dbReference type="Proteomes" id="UP000035760"/>
    </source>
</evidence>
<dbReference type="EMBL" id="CBTJ020000094">
    <property type="protein sequence ID" value="CDI04073.1"/>
    <property type="molecule type" value="Genomic_DNA"/>
</dbReference>
<dbReference type="STRING" id="1400863.BN873_810006"/>
<name>W6ME65_9GAMM</name>
<sequence length="74" mass="7984">MTQILISAAAKALIGADWEKVKSVVASVADSTLSGSQKREEVIQRIKALGLSLSESLLNFAIEAAVTWLKQRSR</sequence>
<reference evidence="2" key="1">
    <citation type="submission" date="2013-07" db="EMBL/GenBank/DDBJ databases">
        <authorList>
            <person name="McIlroy S."/>
        </authorList>
    </citation>
    <scope>NUCLEOTIDE SEQUENCE [LARGE SCALE GENOMIC DNA]</scope>
    <source>
        <strain evidence="2">Run_A_D11</strain>
    </source>
</reference>
<reference evidence="2 3" key="2">
    <citation type="submission" date="2014-02" db="EMBL/GenBank/DDBJ databases">
        <title>Candidatus Competibacter-lineage genomes retrieved from metagenomes reveal functional metabolic diversity.</title>
        <authorList>
            <person name="McIlroy S.J."/>
            <person name="Albertsen M."/>
            <person name="Andresen E.K."/>
            <person name="Saunders A.M."/>
            <person name="Kristiansen R."/>
            <person name="Stokholm-Bjerregaard M."/>
            <person name="Nielsen K.L."/>
            <person name="Nielsen P.H."/>
        </authorList>
    </citation>
    <scope>NUCLEOTIDE SEQUENCE [LARGE SCALE GENOMIC DNA]</scope>
    <source>
        <strain evidence="2 3">Run_A_D11</strain>
    </source>
</reference>
<evidence type="ECO:0000313" key="2">
    <source>
        <dbReference type="EMBL" id="CDI04073.1"/>
    </source>
</evidence>
<dbReference type="AlphaFoldDB" id="W6ME65"/>
<gene>
    <name evidence="1" type="ORF">BN873_810006</name>
    <name evidence="2" type="ORF">BN873_820002</name>
</gene>
<dbReference type="Proteomes" id="UP000035760">
    <property type="component" value="Unassembled WGS sequence"/>
</dbReference>
<proteinExistence type="predicted"/>
<keyword evidence="3" id="KW-1185">Reference proteome</keyword>
<dbReference type="EMBL" id="CBTJ020000093">
    <property type="protein sequence ID" value="CDI04071.1"/>
    <property type="molecule type" value="Genomic_DNA"/>
</dbReference>
<protein>
    <submittedName>
        <fullName evidence="2">Uncharacterized protein</fullName>
    </submittedName>
</protein>
<evidence type="ECO:0000313" key="1">
    <source>
        <dbReference type="EMBL" id="CDI04071.1"/>
    </source>
</evidence>
<comment type="caution">
    <text evidence="2">The sequence shown here is derived from an EMBL/GenBank/DDBJ whole genome shotgun (WGS) entry which is preliminary data.</text>
</comment>
<organism evidence="2 3">
    <name type="scientific">Candidatus Competibacter denitrificans Run_A_D11</name>
    <dbReference type="NCBI Taxonomy" id="1400863"/>
    <lineage>
        <taxon>Bacteria</taxon>
        <taxon>Pseudomonadati</taxon>
        <taxon>Pseudomonadota</taxon>
        <taxon>Gammaproteobacteria</taxon>
        <taxon>Candidatus Competibacteraceae</taxon>
        <taxon>Candidatus Competibacter</taxon>
    </lineage>
</organism>
<dbReference type="RefSeq" id="WP_171820503.1">
    <property type="nucleotide sequence ID" value="NZ_CBTJ020000093.1"/>
</dbReference>
<accession>W6ME65</accession>